<protein>
    <recommendedName>
        <fullName evidence="2">DUF4604 domain-containing protein</fullName>
    </recommendedName>
</protein>
<reference evidence="3 4" key="1">
    <citation type="submission" date="2023-08" db="EMBL/GenBank/DDBJ databases">
        <title>Annotated Genome Sequence of Vanrija albida AlHP1.</title>
        <authorList>
            <person name="Herzog R."/>
        </authorList>
    </citation>
    <scope>NUCLEOTIDE SEQUENCE [LARGE SCALE GENOMIC DNA]</scope>
    <source>
        <strain evidence="3 4">AlHP1</strain>
    </source>
</reference>
<sequence>MPREPSRAELNKLEYVAQKPAFLANFGQPTKPAPGRRDARDLPSRPKDGEWAGGSDGESEDEWEAQFGGGDDGPQIVVLKEGRHLTKDEVERERKKGACGSWEGLMEGDAQAGSSGDALDNLKQLVGESTAKAQGKEPPPPAKSKKANRPTPAGAKRKLVGDAVASADTAADKKTKKKKKVVKGLLSFDEAEGEA</sequence>
<feature type="compositionally biased region" description="Basic and acidic residues" evidence="1">
    <location>
        <begin position="35"/>
        <end position="50"/>
    </location>
</feature>
<evidence type="ECO:0000313" key="3">
    <source>
        <dbReference type="EMBL" id="KAL1412445.1"/>
    </source>
</evidence>
<organism evidence="3 4">
    <name type="scientific">Vanrija albida</name>
    <dbReference type="NCBI Taxonomy" id="181172"/>
    <lineage>
        <taxon>Eukaryota</taxon>
        <taxon>Fungi</taxon>
        <taxon>Dikarya</taxon>
        <taxon>Basidiomycota</taxon>
        <taxon>Agaricomycotina</taxon>
        <taxon>Tremellomycetes</taxon>
        <taxon>Trichosporonales</taxon>
        <taxon>Trichosporonaceae</taxon>
        <taxon>Vanrija</taxon>
    </lineage>
</organism>
<proteinExistence type="predicted"/>
<comment type="caution">
    <text evidence="3">The sequence shown here is derived from an EMBL/GenBank/DDBJ whole genome shotgun (WGS) entry which is preliminary data.</text>
</comment>
<feature type="domain" description="DUF4604" evidence="2">
    <location>
        <begin position="11"/>
        <end position="192"/>
    </location>
</feature>
<evidence type="ECO:0000256" key="1">
    <source>
        <dbReference type="SAM" id="MobiDB-lite"/>
    </source>
</evidence>
<dbReference type="EMBL" id="JBBXJM010000001">
    <property type="protein sequence ID" value="KAL1412445.1"/>
    <property type="molecule type" value="Genomic_DNA"/>
</dbReference>
<dbReference type="Proteomes" id="UP001565368">
    <property type="component" value="Unassembled WGS sequence"/>
</dbReference>
<evidence type="ECO:0000259" key="2">
    <source>
        <dbReference type="Pfam" id="PF15377"/>
    </source>
</evidence>
<dbReference type="Pfam" id="PF15377">
    <property type="entry name" value="DUF4604"/>
    <property type="match status" value="1"/>
</dbReference>
<name>A0ABR3QCS1_9TREE</name>
<keyword evidence="4" id="KW-1185">Reference proteome</keyword>
<accession>A0ABR3QCS1</accession>
<dbReference type="RefSeq" id="XP_069212389.1">
    <property type="nucleotide sequence ID" value="XM_069348845.1"/>
</dbReference>
<evidence type="ECO:0000313" key="4">
    <source>
        <dbReference type="Proteomes" id="UP001565368"/>
    </source>
</evidence>
<dbReference type="InterPro" id="IPR027911">
    <property type="entry name" value="DUF4604"/>
</dbReference>
<feature type="compositionally biased region" description="Basic and acidic residues" evidence="1">
    <location>
        <begin position="80"/>
        <end position="96"/>
    </location>
</feature>
<feature type="region of interest" description="Disordered" evidence="1">
    <location>
        <begin position="21"/>
        <end position="195"/>
    </location>
</feature>
<gene>
    <name evidence="3" type="ORF">Q8F55_000190</name>
</gene>
<dbReference type="GeneID" id="95981233"/>